<evidence type="ECO:0000256" key="1">
    <source>
        <dbReference type="SAM" id="SignalP"/>
    </source>
</evidence>
<feature type="chain" id="PRO_5041651586" description="PPM-type phosphatase domain-containing protein" evidence="1">
    <location>
        <begin position="25"/>
        <end position="845"/>
    </location>
</feature>
<dbReference type="InterPro" id="IPR015655">
    <property type="entry name" value="PP2C"/>
</dbReference>
<comment type="caution">
    <text evidence="3">The sequence shown here is derived from an EMBL/GenBank/DDBJ whole genome shotgun (WGS) entry which is preliminary data.</text>
</comment>
<sequence>MSTFRFGTFIGILLVLVSLSTAHGHVTVACMMAYEEGGAPAVFRSPECLQWNLVGNQTANCQYATLQGYREYQEDRVTCDFNLTMPFLGILHDGVGVAAVFDGHGGKEASEMASKLFLDYFYLHAVFGAYNVPNFASSHLLPALDEESIRGILKEAVLRAIHDIEIEFTSEALKSNYHAGSTATVALFLDGWILVASVGDSKALLCSNRSKGSSGTLYAEELTKDHHPDRADERARIEAAGGFVWVRGVPRVNGLLAVSRAIGDLSLKRYGVIAEPEVLDWRAIEGNDVFLVVASDGIFESLSMKSVCGLLEENSPTCSSSSSLADCITEVALRRGSTDNLSAIERVAPSRDLIVVGARWCFHGPPPFAALLTGTVSAQPLRGIRFRIISEILMGGVKIALLLLGLIVCTIPHSNGLSCKTIYEEGGAPAVFDSPDCDDQIFLTRFLENQTVNCEFSTSQGRRKYQEDRMACNLDLQTPFVGAASFTNYEHNLENLRPIQRSKKLRLNIFAGDNGTENVRVGVVAVFDGHIGKEASEMASRLFLDYFYLHSAFGTYQTKRLLDEEETLISEFRSHAESDLESVEGIVPEMTNEEHQMVILRGALLRTIHDIDAAFTKARGSYEAFKKNLPAGSTAIVALLFDGRILAANVGDSKAFLCSSKKEAEGLTSSAKFSFINSSLINIRTAYGCSKMSSLSAEELTRDHTANIVEERTRIQATGAYIFDGDDVPLIMGHFPMTRAIGDIPLKRFGIIPVPEITEWRPLTVNDSYLVVSSDGIFESLTPQNVCDLIHDENVRGHGQHSLCFSSSVADCIVQRAFENGSMDNLSVVVVPLKSAGFSPAPYEN</sequence>
<proteinExistence type="predicted"/>
<accession>A0AA88UM30</accession>
<dbReference type="InterPro" id="IPR036457">
    <property type="entry name" value="PPM-type-like_dom_sf"/>
</dbReference>
<reference evidence="3" key="1">
    <citation type="submission" date="2022-12" db="EMBL/GenBank/DDBJ databases">
        <title>Draft genome assemblies for two species of Escallonia (Escalloniales).</title>
        <authorList>
            <person name="Chanderbali A."/>
            <person name="Dervinis C."/>
            <person name="Anghel I."/>
            <person name="Soltis D."/>
            <person name="Soltis P."/>
            <person name="Zapata F."/>
        </authorList>
    </citation>
    <scope>NUCLEOTIDE SEQUENCE</scope>
    <source>
        <strain evidence="3">UCBG92.1500</strain>
        <tissue evidence="3">Leaf</tissue>
    </source>
</reference>
<dbReference type="SMART" id="SM00332">
    <property type="entry name" value="PP2Cc"/>
    <property type="match status" value="2"/>
</dbReference>
<name>A0AA88UM30_9ASTE</name>
<dbReference type="Pfam" id="PF00481">
    <property type="entry name" value="PP2C"/>
    <property type="match status" value="2"/>
</dbReference>
<dbReference type="CDD" id="cd00143">
    <property type="entry name" value="PP2Cc"/>
    <property type="match status" value="2"/>
</dbReference>
<dbReference type="PANTHER" id="PTHR47992">
    <property type="entry name" value="PROTEIN PHOSPHATASE"/>
    <property type="match status" value="1"/>
</dbReference>
<evidence type="ECO:0000313" key="3">
    <source>
        <dbReference type="EMBL" id="KAK2987136.1"/>
    </source>
</evidence>
<feature type="domain" description="PPM-type phosphatase" evidence="2">
    <location>
        <begin position="453"/>
        <end position="833"/>
    </location>
</feature>
<evidence type="ECO:0000259" key="2">
    <source>
        <dbReference type="PROSITE" id="PS51746"/>
    </source>
</evidence>
<dbReference type="GO" id="GO:0004722">
    <property type="term" value="F:protein serine/threonine phosphatase activity"/>
    <property type="evidence" value="ECO:0007669"/>
    <property type="project" value="InterPro"/>
</dbReference>
<dbReference type="Proteomes" id="UP001187471">
    <property type="component" value="Unassembled WGS sequence"/>
</dbReference>
<keyword evidence="1" id="KW-0732">Signal</keyword>
<feature type="signal peptide" evidence="1">
    <location>
        <begin position="1"/>
        <end position="24"/>
    </location>
</feature>
<keyword evidence="4" id="KW-1185">Reference proteome</keyword>
<gene>
    <name evidence="3" type="ORF">RJ640_019696</name>
</gene>
<dbReference type="SUPFAM" id="SSF81606">
    <property type="entry name" value="PP2C-like"/>
    <property type="match status" value="2"/>
</dbReference>
<dbReference type="PROSITE" id="PS51257">
    <property type="entry name" value="PROKAR_LIPOPROTEIN"/>
    <property type="match status" value="1"/>
</dbReference>
<dbReference type="EMBL" id="JAVXUO010001014">
    <property type="protein sequence ID" value="KAK2987136.1"/>
    <property type="molecule type" value="Genomic_DNA"/>
</dbReference>
<organism evidence="3 4">
    <name type="scientific">Escallonia rubra</name>
    <dbReference type="NCBI Taxonomy" id="112253"/>
    <lineage>
        <taxon>Eukaryota</taxon>
        <taxon>Viridiplantae</taxon>
        <taxon>Streptophyta</taxon>
        <taxon>Embryophyta</taxon>
        <taxon>Tracheophyta</taxon>
        <taxon>Spermatophyta</taxon>
        <taxon>Magnoliopsida</taxon>
        <taxon>eudicotyledons</taxon>
        <taxon>Gunneridae</taxon>
        <taxon>Pentapetalae</taxon>
        <taxon>asterids</taxon>
        <taxon>campanulids</taxon>
        <taxon>Escalloniales</taxon>
        <taxon>Escalloniaceae</taxon>
        <taxon>Escallonia</taxon>
    </lineage>
</organism>
<protein>
    <recommendedName>
        <fullName evidence="2">PPM-type phosphatase domain-containing protein</fullName>
    </recommendedName>
</protein>
<dbReference type="Gene3D" id="3.60.40.10">
    <property type="entry name" value="PPM-type phosphatase domain"/>
    <property type="match status" value="2"/>
</dbReference>
<dbReference type="PROSITE" id="PS51746">
    <property type="entry name" value="PPM_2"/>
    <property type="match status" value="2"/>
</dbReference>
<dbReference type="AlphaFoldDB" id="A0AA88UM30"/>
<feature type="domain" description="PPM-type phosphatase" evidence="2">
    <location>
        <begin position="60"/>
        <end position="348"/>
    </location>
</feature>
<dbReference type="InterPro" id="IPR001932">
    <property type="entry name" value="PPM-type_phosphatase-like_dom"/>
</dbReference>
<evidence type="ECO:0000313" key="4">
    <source>
        <dbReference type="Proteomes" id="UP001187471"/>
    </source>
</evidence>